<dbReference type="EMBL" id="SOEO01000001">
    <property type="protein sequence ID" value="TDX86258.1"/>
    <property type="molecule type" value="Genomic_DNA"/>
</dbReference>
<sequence>MFQLCEAQPDLSGALFLHWEKPWQKKAGTEGGKAAQKINFIDTKI</sequence>
<evidence type="ECO:0000313" key="1">
    <source>
        <dbReference type="EMBL" id="TDX86258.1"/>
    </source>
</evidence>
<gene>
    <name evidence="1" type="ORF">B0I22_0369</name>
</gene>
<comment type="caution">
    <text evidence="1">The sequence shown here is derived from an EMBL/GenBank/DDBJ whole genome shotgun (WGS) entry which is preliminary data.</text>
</comment>
<organism evidence="1 2">
    <name type="scientific">Epilithonimonas xixisoli</name>
    <dbReference type="NCBI Taxonomy" id="1476462"/>
    <lineage>
        <taxon>Bacteria</taxon>
        <taxon>Pseudomonadati</taxon>
        <taxon>Bacteroidota</taxon>
        <taxon>Flavobacteriia</taxon>
        <taxon>Flavobacteriales</taxon>
        <taxon>Weeksellaceae</taxon>
        <taxon>Chryseobacterium group</taxon>
        <taxon>Epilithonimonas</taxon>
    </lineage>
</organism>
<evidence type="ECO:0000313" key="2">
    <source>
        <dbReference type="Proteomes" id="UP000295313"/>
    </source>
</evidence>
<name>A0A4R8I8A0_9FLAO</name>
<proteinExistence type="predicted"/>
<accession>A0A4R8I8A0</accession>
<keyword evidence="2" id="KW-1185">Reference proteome</keyword>
<dbReference type="AlphaFoldDB" id="A0A4R8I8A0"/>
<protein>
    <submittedName>
        <fullName evidence="1">Uncharacterized protein</fullName>
    </submittedName>
</protein>
<dbReference type="Proteomes" id="UP000295313">
    <property type="component" value="Unassembled WGS sequence"/>
</dbReference>
<reference evidence="1 2" key="1">
    <citation type="submission" date="2019-03" db="EMBL/GenBank/DDBJ databases">
        <title>Genomic Encyclopedia of Type Strains, Phase III (KMG-III): the genomes of soil and plant-associated and newly described type strains.</title>
        <authorList>
            <person name="Whitman W."/>
        </authorList>
    </citation>
    <scope>NUCLEOTIDE SEQUENCE [LARGE SCALE GENOMIC DNA]</scope>
    <source>
        <strain evidence="1 2">CGMCC 1.12802</strain>
    </source>
</reference>